<organism evidence="3 4">
    <name type="scientific">Pandoraea vervacti</name>
    <dbReference type="NCBI Taxonomy" id="656178"/>
    <lineage>
        <taxon>Bacteria</taxon>
        <taxon>Pseudomonadati</taxon>
        <taxon>Pseudomonadota</taxon>
        <taxon>Betaproteobacteria</taxon>
        <taxon>Burkholderiales</taxon>
        <taxon>Burkholderiaceae</taxon>
        <taxon>Pandoraea</taxon>
    </lineage>
</organism>
<dbReference type="InterPro" id="IPR005149">
    <property type="entry name" value="Tscrpt_reg_PadR_N"/>
</dbReference>
<proteinExistence type="predicted"/>
<evidence type="ECO:0000313" key="4">
    <source>
        <dbReference type="Proteomes" id="UP000035085"/>
    </source>
</evidence>
<evidence type="ECO:0000256" key="1">
    <source>
        <dbReference type="SAM" id="MobiDB-lite"/>
    </source>
</evidence>
<dbReference type="PANTHER" id="PTHR43252:SF7">
    <property type="entry name" value="TRANSCRIPTIONAL REGULATOR YQJI"/>
    <property type="match status" value="1"/>
</dbReference>
<keyword evidence="4" id="KW-1185">Reference proteome</keyword>
<feature type="region of interest" description="Disordered" evidence="1">
    <location>
        <begin position="1"/>
        <end position="69"/>
    </location>
</feature>
<accession>A0ABM5SWH8</accession>
<dbReference type="InterPro" id="IPR036388">
    <property type="entry name" value="WH-like_DNA-bd_sf"/>
</dbReference>
<feature type="compositionally biased region" description="Basic and acidic residues" evidence="1">
    <location>
        <begin position="34"/>
        <end position="62"/>
    </location>
</feature>
<evidence type="ECO:0000313" key="3">
    <source>
        <dbReference type="EMBL" id="AJP56875.1"/>
    </source>
</evidence>
<name>A0ABM5SWH8_9BURK</name>
<dbReference type="SUPFAM" id="SSF46785">
    <property type="entry name" value="Winged helix' DNA-binding domain"/>
    <property type="match status" value="1"/>
</dbReference>
<sequence>MRGSRGDFMGRGPLDLDRMDFGDERRGGRHGRRGGHEGFGEGRFGRGDEGPSERAERGERGGRGGRGGGRLFSHGGLRLVLLHLIAQQPRHGYELIKAIEESVNGTYSPSAGVVYPTLTLLEEMGYIRVQENTGDSQRKSYEITDAGREYLAENEDAVTELLARLASRRERSEDMPPQVMRALHNFKYAVHLRLGGEPLTTEQANAFAAILDAAAQQLERL</sequence>
<gene>
    <name evidence="3" type="ORF">UC34_07460</name>
</gene>
<feature type="domain" description="Transcription regulator PadR N-terminal" evidence="2">
    <location>
        <begin position="81"/>
        <end position="153"/>
    </location>
</feature>
<dbReference type="EMBL" id="CP010897">
    <property type="protein sequence ID" value="AJP56875.1"/>
    <property type="molecule type" value="Genomic_DNA"/>
</dbReference>
<dbReference type="InterPro" id="IPR036390">
    <property type="entry name" value="WH_DNA-bd_sf"/>
</dbReference>
<feature type="compositionally biased region" description="Basic and acidic residues" evidence="1">
    <location>
        <begin position="14"/>
        <end position="26"/>
    </location>
</feature>
<dbReference type="Pfam" id="PF03551">
    <property type="entry name" value="PadR"/>
    <property type="match status" value="1"/>
</dbReference>
<protein>
    <submittedName>
        <fullName evidence="3">PadR family transcriptional regulator</fullName>
    </submittedName>
</protein>
<reference evidence="4" key="1">
    <citation type="submission" date="2015-02" db="EMBL/GenBank/DDBJ databases">
        <title>Complete Genome Sequencing of Pandoraea vervacti NS15 sp. nov.</title>
        <authorList>
            <person name="Chan K.-G."/>
        </authorList>
    </citation>
    <scope>NUCLEOTIDE SEQUENCE [LARGE SCALE GENOMIC DNA]</scope>
    <source>
        <strain evidence="4">NS15</strain>
    </source>
</reference>
<dbReference type="Gene3D" id="1.10.10.10">
    <property type="entry name" value="Winged helix-like DNA-binding domain superfamily/Winged helix DNA-binding domain"/>
    <property type="match status" value="1"/>
</dbReference>
<dbReference type="PANTHER" id="PTHR43252">
    <property type="entry name" value="TRANSCRIPTIONAL REGULATOR YQJI"/>
    <property type="match status" value="1"/>
</dbReference>
<evidence type="ECO:0000259" key="2">
    <source>
        <dbReference type="Pfam" id="PF03551"/>
    </source>
</evidence>
<dbReference type="Proteomes" id="UP000035085">
    <property type="component" value="Chromosome"/>
</dbReference>